<gene>
    <name evidence="4" type="ORF">LFA_1900</name>
</gene>
<dbReference type="InterPro" id="IPR036597">
    <property type="entry name" value="Fido-like_dom_sf"/>
</dbReference>
<dbReference type="GO" id="GO:0005524">
    <property type="term" value="F:ATP binding"/>
    <property type="evidence" value="ECO:0007669"/>
    <property type="project" value="UniProtKB-KW"/>
</dbReference>
<sequence>MKWNWQLENWPNFTWDSDKLVVYEQSFTEHAGIIIGSSQHISQEGKQNLFIDLMCTDALDSSEIEGEYLNRDSVQSSIKKELGLSAEAPRASMAERGIAKMMVNLYQTISSPLTHQVLFEWHQFLMGNSHHLEHIGHYRKHEEAMQIVSGPDYDRKIHFEAPPSHCVPDQMEQFIDWFERSSLTGSAPLPTLTRAGIAHLWFESIHPFEDGNGRIGRAIAEKALSQGFSKPVMTVLAKILLKKRKEYYQQLGLASKTLDLTSWLIWFANIALEAQQGTYLYIDFIIKKAVILREAEGKINPRQEKVLLRLFNAGPDGFVGGLSAKNYMSITGAPIATTTRDLNDLVKKNILKRTGELKATRYFLNLDKT</sequence>
<dbReference type="Proteomes" id="UP000032430">
    <property type="component" value="Chromosome I"/>
</dbReference>
<dbReference type="SUPFAM" id="SSF140931">
    <property type="entry name" value="Fic-like"/>
    <property type="match status" value="1"/>
</dbReference>
<dbReference type="Pfam" id="PF02661">
    <property type="entry name" value="Fic"/>
    <property type="match status" value="1"/>
</dbReference>
<keyword evidence="2" id="KW-0547">Nucleotide-binding</keyword>
<protein>
    <recommendedName>
        <fullName evidence="3">Fido domain-containing protein</fullName>
    </recommendedName>
</protein>
<evidence type="ECO:0000313" key="4">
    <source>
        <dbReference type="EMBL" id="CEG57293.1"/>
    </source>
</evidence>
<dbReference type="PANTHER" id="PTHR13504:SF33">
    <property type="entry name" value="FIC FAMILY PROTEIN"/>
    <property type="match status" value="1"/>
</dbReference>
<accession>A0A098G477</accession>
<dbReference type="OrthoDB" id="9807853at2"/>
<dbReference type="STRING" id="1212491.LFA_1900"/>
<feature type="binding site" evidence="2">
    <location>
        <begin position="247"/>
        <end position="248"/>
    </location>
    <ligand>
        <name>ATP</name>
        <dbReference type="ChEBI" id="CHEBI:30616"/>
    </ligand>
</feature>
<dbReference type="RefSeq" id="WP_045095814.1">
    <property type="nucleotide sequence ID" value="NZ_LN614827.1"/>
</dbReference>
<dbReference type="KEGG" id="lfa:LFA_1900"/>
<dbReference type="InterPro" id="IPR040198">
    <property type="entry name" value="Fido_containing"/>
</dbReference>
<organism evidence="4 5">
    <name type="scientific">Legionella fallonii LLAP-10</name>
    <dbReference type="NCBI Taxonomy" id="1212491"/>
    <lineage>
        <taxon>Bacteria</taxon>
        <taxon>Pseudomonadati</taxon>
        <taxon>Pseudomonadota</taxon>
        <taxon>Gammaproteobacteria</taxon>
        <taxon>Legionellales</taxon>
        <taxon>Legionellaceae</taxon>
        <taxon>Legionella</taxon>
    </lineage>
</organism>
<name>A0A098G477_9GAMM</name>
<dbReference type="Gene3D" id="1.10.3290.10">
    <property type="entry name" value="Fido-like domain"/>
    <property type="match status" value="1"/>
</dbReference>
<dbReference type="Pfam" id="PF13776">
    <property type="entry name" value="DUF4172"/>
    <property type="match status" value="1"/>
</dbReference>
<dbReference type="PROSITE" id="PS51459">
    <property type="entry name" value="FIDO"/>
    <property type="match status" value="1"/>
</dbReference>
<proteinExistence type="predicted"/>
<dbReference type="EMBL" id="LN614827">
    <property type="protein sequence ID" value="CEG57293.1"/>
    <property type="molecule type" value="Genomic_DNA"/>
</dbReference>
<evidence type="ECO:0000256" key="2">
    <source>
        <dbReference type="PIRSR" id="PIRSR640198-2"/>
    </source>
</evidence>
<evidence type="ECO:0000256" key="1">
    <source>
        <dbReference type="PIRSR" id="PIRSR640198-1"/>
    </source>
</evidence>
<dbReference type="PANTHER" id="PTHR13504">
    <property type="entry name" value="FIDO DOMAIN-CONTAINING PROTEIN DDB_G0283145"/>
    <property type="match status" value="1"/>
</dbReference>
<dbReference type="HOGENOM" id="CLU_041789_1_0_6"/>
<dbReference type="InterPro" id="IPR003812">
    <property type="entry name" value="Fido"/>
</dbReference>
<feature type="binding site" evidence="2">
    <location>
        <begin position="210"/>
        <end position="217"/>
    </location>
    <ligand>
        <name>ATP</name>
        <dbReference type="ChEBI" id="CHEBI:30616"/>
    </ligand>
</feature>
<feature type="domain" description="Fido" evidence="3">
    <location>
        <begin position="113"/>
        <end position="269"/>
    </location>
</feature>
<reference evidence="5" key="1">
    <citation type="submission" date="2014-09" db="EMBL/GenBank/DDBJ databases">
        <authorList>
            <person name="Gomez-Valero L."/>
        </authorList>
    </citation>
    <scope>NUCLEOTIDE SEQUENCE [LARGE SCALE GENOMIC DNA]</scope>
    <source>
        <strain evidence="5">ATCC700992</strain>
    </source>
</reference>
<feature type="active site" evidence="1">
    <location>
        <position position="206"/>
    </location>
</feature>
<evidence type="ECO:0000259" key="3">
    <source>
        <dbReference type="PROSITE" id="PS51459"/>
    </source>
</evidence>
<keyword evidence="2" id="KW-0067">ATP-binding</keyword>
<keyword evidence="5" id="KW-1185">Reference proteome</keyword>
<dbReference type="AlphaFoldDB" id="A0A098G477"/>
<evidence type="ECO:0000313" key="5">
    <source>
        <dbReference type="Proteomes" id="UP000032430"/>
    </source>
</evidence>
<dbReference type="InterPro" id="IPR025230">
    <property type="entry name" value="DUF4172"/>
</dbReference>